<evidence type="ECO:0000256" key="9">
    <source>
        <dbReference type="ARBA" id="ARBA00023170"/>
    </source>
</evidence>
<dbReference type="InterPro" id="IPR049636">
    <property type="entry name" value="HNF4-like_DBD"/>
</dbReference>
<dbReference type="AlphaFoldDB" id="A0AAN5IER3"/>
<dbReference type="PROSITE" id="PS51030">
    <property type="entry name" value="NUCLEAR_REC_DBD_2"/>
    <property type="match status" value="1"/>
</dbReference>
<feature type="domain" description="NR LBD" evidence="13">
    <location>
        <begin position="184"/>
        <end position="466"/>
    </location>
</feature>
<dbReference type="CDD" id="cd06157">
    <property type="entry name" value="NR_LBD"/>
    <property type="match status" value="1"/>
</dbReference>
<comment type="subcellular location">
    <subcellularLocation>
        <location evidence="1">Nucleus</location>
    </subcellularLocation>
</comment>
<dbReference type="PANTHER" id="PTHR45680">
    <property type="entry name" value="NUCLEAR HORMONE RECEPTOR FAMILY"/>
    <property type="match status" value="1"/>
</dbReference>
<comment type="caution">
    <text evidence="14">The sequence shown here is derived from an EMBL/GenBank/DDBJ whole genome shotgun (WGS) entry which is preliminary data.</text>
</comment>
<dbReference type="InterPro" id="IPR013088">
    <property type="entry name" value="Znf_NHR/GATA"/>
</dbReference>
<feature type="non-terminal residue" evidence="14">
    <location>
        <position position="1"/>
    </location>
</feature>
<dbReference type="FunFam" id="3.30.50.10:FF:000030">
    <property type="entry name" value="Nuclear Hormone Receptor family"/>
    <property type="match status" value="1"/>
</dbReference>
<dbReference type="InterPro" id="IPR035500">
    <property type="entry name" value="NHR-like_dom_sf"/>
</dbReference>
<evidence type="ECO:0000313" key="14">
    <source>
        <dbReference type="EMBL" id="GMR59896.1"/>
    </source>
</evidence>
<dbReference type="Pfam" id="PF00105">
    <property type="entry name" value="zf-C4"/>
    <property type="match status" value="1"/>
</dbReference>
<dbReference type="Gene3D" id="1.10.565.10">
    <property type="entry name" value="Retinoid X Receptor"/>
    <property type="match status" value="1"/>
</dbReference>
<dbReference type="InterPro" id="IPR001628">
    <property type="entry name" value="Znf_hrmn_rcpt"/>
</dbReference>
<evidence type="ECO:0000256" key="1">
    <source>
        <dbReference type="ARBA" id="ARBA00004123"/>
    </source>
</evidence>
<dbReference type="PANTHER" id="PTHR45680:SF29">
    <property type="entry name" value="NUCLEAR HORMONE RECEPTOR FAMILY"/>
    <property type="match status" value="1"/>
</dbReference>
<sequence>CSSSDETYDETSISSSNLKMATPSSDEVASTSTAGLGDCVVCAHPAHGLHFGVLSCRACAAFYRRTVVLSKQYACRRANKTCAINKEERYLCRYCRYQRCLQVGMQADNVQWNRDKVLSERMKAQAAARIPGQEPPPLTPAAQHRYGFDRKSPDEVHNEFFPVIRFFKKPDSNSGFSHPSNAANLLLDISHVIVRVASIFENPPLMPDLGIRMTLMQRMLVGLQHLRRNQNMKPEIRSSISSSLCKSAWERQLFSIAEWAMHCEEFALLPGDQKLAVYKGSWAPFFRLERFHMTVSIFGRALMEKGFDKSMVLVMDDDIAVDFLRTDFDFSFITDYDQDNIKSMFQPFCTRLFLEVARPMIELQITDNELVYMLGQLMWHLEGKVGISSETRAISESFRARISNELHDYYVYELKMNNYAARLMKLMGIVNDVENILYERNKVLELARIFDVFKIDLQDPGTNYYYTSDQSSIIGLTETRKIHSGTTDRYSPLGVVHPLGLFF</sequence>
<dbReference type="InterPro" id="IPR051152">
    <property type="entry name" value="C.elegans_Orphan_NR"/>
</dbReference>
<dbReference type="GO" id="GO:0005634">
    <property type="term" value="C:nucleus"/>
    <property type="evidence" value="ECO:0007669"/>
    <property type="project" value="UniProtKB-SubCell"/>
</dbReference>
<accession>A0AAN5IER3</accession>
<dbReference type="SMART" id="SM00399">
    <property type="entry name" value="ZnF_C4"/>
    <property type="match status" value="1"/>
</dbReference>
<evidence type="ECO:0000256" key="11">
    <source>
        <dbReference type="SAM" id="MobiDB-lite"/>
    </source>
</evidence>
<evidence type="ECO:0000256" key="8">
    <source>
        <dbReference type="ARBA" id="ARBA00023163"/>
    </source>
</evidence>
<evidence type="ECO:0000256" key="3">
    <source>
        <dbReference type="ARBA" id="ARBA00022723"/>
    </source>
</evidence>
<keyword evidence="3" id="KW-0479">Metal-binding</keyword>
<dbReference type="SUPFAM" id="SSF48508">
    <property type="entry name" value="Nuclear receptor ligand-binding domain"/>
    <property type="match status" value="1"/>
</dbReference>
<dbReference type="InterPro" id="IPR000536">
    <property type="entry name" value="Nucl_hrmn_rcpt_lig-bd"/>
</dbReference>
<name>A0AAN5IER3_9BILA</name>
<evidence type="ECO:0000256" key="7">
    <source>
        <dbReference type="ARBA" id="ARBA00023125"/>
    </source>
</evidence>
<evidence type="ECO:0000256" key="6">
    <source>
        <dbReference type="ARBA" id="ARBA00023015"/>
    </source>
</evidence>
<dbReference type="CDD" id="cd06960">
    <property type="entry name" value="NR_DBD_HNF4A"/>
    <property type="match status" value="1"/>
</dbReference>
<keyword evidence="10" id="KW-0539">Nucleus</keyword>
<dbReference type="SMART" id="SM00430">
    <property type="entry name" value="HOLI"/>
    <property type="match status" value="1"/>
</dbReference>
<evidence type="ECO:0000259" key="12">
    <source>
        <dbReference type="PROSITE" id="PS51030"/>
    </source>
</evidence>
<dbReference type="Pfam" id="PF00104">
    <property type="entry name" value="Hormone_recep"/>
    <property type="match status" value="1"/>
</dbReference>
<proteinExistence type="inferred from homology"/>
<evidence type="ECO:0000256" key="5">
    <source>
        <dbReference type="ARBA" id="ARBA00022833"/>
    </source>
</evidence>
<evidence type="ECO:0000259" key="13">
    <source>
        <dbReference type="PROSITE" id="PS51843"/>
    </source>
</evidence>
<dbReference type="EMBL" id="BTRK01000006">
    <property type="protein sequence ID" value="GMR59896.1"/>
    <property type="molecule type" value="Genomic_DNA"/>
</dbReference>
<dbReference type="PROSITE" id="PS51843">
    <property type="entry name" value="NR_LBD"/>
    <property type="match status" value="1"/>
</dbReference>
<protein>
    <recommendedName>
        <fullName evidence="16">Nuclear receptor</fullName>
    </recommendedName>
</protein>
<dbReference type="Proteomes" id="UP001328107">
    <property type="component" value="Unassembled WGS sequence"/>
</dbReference>
<dbReference type="GO" id="GO:0000978">
    <property type="term" value="F:RNA polymerase II cis-regulatory region sequence-specific DNA binding"/>
    <property type="evidence" value="ECO:0007669"/>
    <property type="project" value="InterPro"/>
</dbReference>
<gene>
    <name evidence="14" type="ORF">PMAYCL1PPCAC_30091</name>
</gene>
<feature type="region of interest" description="Disordered" evidence="11">
    <location>
        <begin position="1"/>
        <end position="24"/>
    </location>
</feature>
<dbReference type="SUPFAM" id="SSF57716">
    <property type="entry name" value="Glucocorticoid receptor-like (DNA-binding domain)"/>
    <property type="match status" value="1"/>
</dbReference>
<evidence type="ECO:0000313" key="15">
    <source>
        <dbReference type="Proteomes" id="UP001328107"/>
    </source>
</evidence>
<dbReference type="PRINTS" id="PR00047">
    <property type="entry name" value="STROIDFINGER"/>
</dbReference>
<keyword evidence="15" id="KW-1185">Reference proteome</keyword>
<evidence type="ECO:0000256" key="2">
    <source>
        <dbReference type="ARBA" id="ARBA00005993"/>
    </source>
</evidence>
<keyword evidence="8" id="KW-0804">Transcription</keyword>
<keyword evidence="9" id="KW-0675">Receptor</keyword>
<evidence type="ECO:0000256" key="4">
    <source>
        <dbReference type="ARBA" id="ARBA00022771"/>
    </source>
</evidence>
<keyword evidence="4" id="KW-0863">Zinc-finger</keyword>
<feature type="domain" description="Nuclear receptor" evidence="12">
    <location>
        <begin position="36"/>
        <end position="112"/>
    </location>
</feature>
<comment type="similarity">
    <text evidence="2">Belongs to the nuclear hormone receptor family.</text>
</comment>
<keyword evidence="5" id="KW-0862">Zinc</keyword>
<evidence type="ECO:0000256" key="10">
    <source>
        <dbReference type="ARBA" id="ARBA00023242"/>
    </source>
</evidence>
<reference evidence="15" key="1">
    <citation type="submission" date="2022-10" db="EMBL/GenBank/DDBJ databases">
        <title>Genome assembly of Pristionchus species.</title>
        <authorList>
            <person name="Yoshida K."/>
            <person name="Sommer R.J."/>
        </authorList>
    </citation>
    <scope>NUCLEOTIDE SEQUENCE [LARGE SCALE GENOMIC DNA]</scope>
    <source>
        <strain evidence="15">RS5460</strain>
    </source>
</reference>
<dbReference type="Gene3D" id="3.30.50.10">
    <property type="entry name" value="Erythroid Transcription Factor GATA-1, subunit A"/>
    <property type="match status" value="1"/>
</dbReference>
<keyword evidence="7" id="KW-0238">DNA-binding</keyword>
<keyword evidence="6" id="KW-0805">Transcription regulation</keyword>
<dbReference type="GO" id="GO:0008270">
    <property type="term" value="F:zinc ion binding"/>
    <property type="evidence" value="ECO:0007669"/>
    <property type="project" value="UniProtKB-KW"/>
</dbReference>
<evidence type="ECO:0008006" key="16">
    <source>
        <dbReference type="Google" id="ProtNLM"/>
    </source>
</evidence>
<dbReference type="GO" id="GO:0003700">
    <property type="term" value="F:DNA-binding transcription factor activity"/>
    <property type="evidence" value="ECO:0007669"/>
    <property type="project" value="InterPro"/>
</dbReference>
<organism evidence="14 15">
    <name type="scientific">Pristionchus mayeri</name>
    <dbReference type="NCBI Taxonomy" id="1317129"/>
    <lineage>
        <taxon>Eukaryota</taxon>
        <taxon>Metazoa</taxon>
        <taxon>Ecdysozoa</taxon>
        <taxon>Nematoda</taxon>
        <taxon>Chromadorea</taxon>
        <taxon>Rhabditida</taxon>
        <taxon>Rhabditina</taxon>
        <taxon>Diplogasteromorpha</taxon>
        <taxon>Diplogasteroidea</taxon>
        <taxon>Neodiplogasteridae</taxon>
        <taxon>Pristionchus</taxon>
    </lineage>
</organism>